<organism evidence="2 3">
    <name type="scientific">Daphnia sinensis</name>
    <dbReference type="NCBI Taxonomy" id="1820382"/>
    <lineage>
        <taxon>Eukaryota</taxon>
        <taxon>Metazoa</taxon>
        <taxon>Ecdysozoa</taxon>
        <taxon>Arthropoda</taxon>
        <taxon>Crustacea</taxon>
        <taxon>Branchiopoda</taxon>
        <taxon>Diplostraca</taxon>
        <taxon>Cladocera</taxon>
        <taxon>Anomopoda</taxon>
        <taxon>Daphniidae</taxon>
        <taxon>Daphnia</taxon>
        <taxon>Daphnia similis group</taxon>
    </lineage>
</organism>
<dbReference type="InterPro" id="IPR032071">
    <property type="entry name" value="DUF4806"/>
</dbReference>
<evidence type="ECO:0000313" key="2">
    <source>
        <dbReference type="EMBL" id="KAI9565277.1"/>
    </source>
</evidence>
<gene>
    <name evidence="2" type="ORF">GHT06_009062</name>
</gene>
<dbReference type="Pfam" id="PF16064">
    <property type="entry name" value="DUF4806"/>
    <property type="match status" value="1"/>
</dbReference>
<evidence type="ECO:0000313" key="3">
    <source>
        <dbReference type="Proteomes" id="UP000820818"/>
    </source>
</evidence>
<dbReference type="PANTHER" id="PTHR34153">
    <property type="entry name" value="SI:CH211-262H13.3-RELATED-RELATED"/>
    <property type="match status" value="1"/>
</dbReference>
<dbReference type="Proteomes" id="UP000820818">
    <property type="component" value="Linkage Group LG1"/>
</dbReference>
<reference evidence="2 3" key="1">
    <citation type="submission" date="2022-05" db="EMBL/GenBank/DDBJ databases">
        <title>A multi-omics perspective on studying reproductive biology in Daphnia sinensis.</title>
        <authorList>
            <person name="Jia J."/>
        </authorList>
    </citation>
    <scope>NUCLEOTIDE SEQUENCE [LARGE SCALE GENOMIC DNA]</scope>
    <source>
        <strain evidence="2 3">WSL</strain>
    </source>
</reference>
<evidence type="ECO:0000259" key="1">
    <source>
        <dbReference type="Pfam" id="PF16064"/>
    </source>
</evidence>
<dbReference type="PANTHER" id="PTHR34153:SF2">
    <property type="entry name" value="SI:CH211-262H13.3-RELATED"/>
    <property type="match status" value="1"/>
</dbReference>
<comment type="caution">
    <text evidence="2">The sequence shown here is derived from an EMBL/GenBank/DDBJ whole genome shotgun (WGS) entry which is preliminary data.</text>
</comment>
<dbReference type="AlphaFoldDB" id="A0AAD5PZG2"/>
<name>A0AAD5PZG2_9CRUS</name>
<keyword evidence="3" id="KW-1185">Reference proteome</keyword>
<protein>
    <recommendedName>
        <fullName evidence="1">DUF4806 domain-containing protein</fullName>
    </recommendedName>
</protein>
<feature type="domain" description="DUF4806" evidence="1">
    <location>
        <begin position="49"/>
        <end position="134"/>
    </location>
</feature>
<accession>A0AAD5PZG2</accession>
<sequence length="182" mass="20615">MNLATRSVFSVLAQINEKLNVIVKTVAKPVTDENNENDSSDEEDNLASLPFTTLEQLEQLERDLERDKAMFNELVLRIKKLGKRNTKHPMGDYIRRAWGLVLSDSVSKDVNWFGRRDKRVNGGNGKRGIKDSFISKAVLNCALEMSEFLSETTLFLRNAAGTVKRRQVKAIQVAEDQENSDD</sequence>
<dbReference type="EMBL" id="WJBH02000001">
    <property type="protein sequence ID" value="KAI9565277.1"/>
    <property type="molecule type" value="Genomic_DNA"/>
</dbReference>
<proteinExistence type="predicted"/>